<dbReference type="CDD" id="cd00303">
    <property type="entry name" value="retropepsin_like"/>
    <property type="match status" value="1"/>
</dbReference>
<dbReference type="VEuPathDB" id="VectorBase:PPAPM1_011865"/>
<evidence type="ECO:0000313" key="3">
    <source>
        <dbReference type="Proteomes" id="UP000092462"/>
    </source>
</evidence>
<dbReference type="PANTHER" id="PTHR33223">
    <property type="entry name" value="CCHC-TYPE DOMAIN-CONTAINING PROTEIN"/>
    <property type="match status" value="1"/>
</dbReference>
<evidence type="ECO:0000256" key="1">
    <source>
        <dbReference type="SAM" id="MobiDB-lite"/>
    </source>
</evidence>
<protein>
    <submittedName>
        <fullName evidence="2">Uncharacterized protein</fullName>
    </submittedName>
</protein>
<dbReference type="SMART" id="SM00343">
    <property type="entry name" value="ZnF_C2HC"/>
    <property type="match status" value="1"/>
</dbReference>
<dbReference type="VEuPathDB" id="VectorBase:PPAPM1_001876"/>
<sequence length="667" mass="77236">MGRRKQAGTPAGGAEEDAGEMARLREENERLKAELNRLRERNEQTCDWKMTGAEAKEEIPKFRPGESNMNPSKWVADVEVMKNTYQWESRQTRLYAASRLRGAAVKWYGKIGYESRHLELLEWDDFRREFLDAFPDVNDFSEIHNKLLKRKRKATEDLEDYIYDVQHMGKMVDMNDEQIRKYILSGLDDQELRGMVSMSHRCSVPELLRQLKAAESVLRDVRCRKDYGSHSRASSSKRRRVECTGSHQSNRSNKSDRDERSSGGSPGRSSSLERGTTSSRKQSGQNPHVKKGPICYSCNKPGHLARNCPDKMEVKPEGKNGVQVRVLEKVMTKKNEFEKTIKIRGQSLAAFVDLGADCSAIRERCARRLDLNTEPCEVKLRGFANGECQVQRKARETIQLDGIEEIAVLHIVPDQETLKKKDLVPKVARWFLKIQEYDFDMEFRPGTQLTHADALSRQPTQPAKEFQTVSHKIFRVETRLEDWVSTLQMQDEELRDVRRVLDGELLNHSNLEAIKRDYHFSDGRLYRNTESGYKFVVPHGLRYHPSIEELRDEAVRRINKSRLEVVKKHNETHRPPSRYEEGDLVLLKAEHPATGSSRKLLPRFRGPYVISKVLGADRYEVKDTESTQITRKPYCSVHSTERMKKWPNLEDLTWEELDEDDADSTEN</sequence>
<evidence type="ECO:0000313" key="2">
    <source>
        <dbReference type="EnsemblMetazoa" id="PPAI003735-PA"/>
    </source>
</evidence>
<keyword evidence="3" id="KW-1185">Reference proteome</keyword>
<feature type="region of interest" description="Disordered" evidence="1">
    <location>
        <begin position="1"/>
        <end position="23"/>
    </location>
</feature>
<dbReference type="GO" id="GO:0008270">
    <property type="term" value="F:zinc ion binding"/>
    <property type="evidence" value="ECO:0007669"/>
    <property type="project" value="InterPro"/>
</dbReference>
<dbReference type="PROSITE" id="PS50158">
    <property type="entry name" value="ZF_CCHC"/>
    <property type="match status" value="1"/>
</dbReference>
<dbReference type="InterPro" id="IPR001878">
    <property type="entry name" value="Znf_CCHC"/>
</dbReference>
<dbReference type="SUPFAM" id="SSF57756">
    <property type="entry name" value="Retrovirus zinc finger-like domains"/>
    <property type="match status" value="1"/>
</dbReference>
<dbReference type="Pfam" id="PF13650">
    <property type="entry name" value="Asp_protease_2"/>
    <property type="match status" value="1"/>
</dbReference>
<dbReference type="EMBL" id="AJVK01037017">
    <property type="status" value="NOT_ANNOTATED_CDS"/>
    <property type="molecule type" value="Genomic_DNA"/>
</dbReference>
<dbReference type="InterPro" id="IPR021109">
    <property type="entry name" value="Peptidase_aspartic_dom_sf"/>
</dbReference>
<dbReference type="PANTHER" id="PTHR33223:SF6">
    <property type="entry name" value="CCHC-TYPE DOMAIN-CONTAINING PROTEIN"/>
    <property type="match status" value="1"/>
</dbReference>
<dbReference type="EnsemblMetazoa" id="PPAI003735-RA">
    <property type="protein sequence ID" value="PPAI003735-PA"/>
    <property type="gene ID" value="PPAI003735"/>
</dbReference>
<dbReference type="AlphaFoldDB" id="A0A1B0D862"/>
<dbReference type="SUPFAM" id="SSF50630">
    <property type="entry name" value="Acid proteases"/>
    <property type="match status" value="1"/>
</dbReference>
<dbReference type="Pfam" id="PF03732">
    <property type="entry name" value="Retrotrans_gag"/>
    <property type="match status" value="1"/>
</dbReference>
<dbReference type="InterPro" id="IPR005162">
    <property type="entry name" value="Retrotrans_gag_dom"/>
</dbReference>
<dbReference type="Gene3D" id="4.10.60.10">
    <property type="entry name" value="Zinc finger, CCHC-type"/>
    <property type="match status" value="1"/>
</dbReference>
<feature type="region of interest" description="Disordered" evidence="1">
    <location>
        <begin position="227"/>
        <end position="292"/>
    </location>
</feature>
<dbReference type="VEuPathDB" id="VectorBase:PPAI003735"/>
<reference evidence="2" key="1">
    <citation type="submission" date="2022-08" db="UniProtKB">
        <authorList>
            <consortium name="EnsemblMetazoa"/>
        </authorList>
    </citation>
    <scope>IDENTIFICATION</scope>
    <source>
        <strain evidence="2">Israel</strain>
    </source>
</reference>
<name>A0A1B0D862_PHLPP</name>
<proteinExistence type="predicted"/>
<feature type="compositionally biased region" description="Polar residues" evidence="1">
    <location>
        <begin position="276"/>
        <end position="286"/>
    </location>
</feature>
<accession>A0A1B0D862</accession>
<dbReference type="Proteomes" id="UP000092462">
    <property type="component" value="Unassembled WGS sequence"/>
</dbReference>
<dbReference type="Pfam" id="PF00098">
    <property type="entry name" value="zf-CCHC"/>
    <property type="match status" value="1"/>
</dbReference>
<dbReference type="VEuPathDB" id="VectorBase:PPAPM1_010743"/>
<organism evidence="2 3">
    <name type="scientific">Phlebotomus papatasi</name>
    <name type="common">Sandfly</name>
    <dbReference type="NCBI Taxonomy" id="29031"/>
    <lineage>
        <taxon>Eukaryota</taxon>
        <taxon>Metazoa</taxon>
        <taxon>Ecdysozoa</taxon>
        <taxon>Arthropoda</taxon>
        <taxon>Hexapoda</taxon>
        <taxon>Insecta</taxon>
        <taxon>Pterygota</taxon>
        <taxon>Neoptera</taxon>
        <taxon>Endopterygota</taxon>
        <taxon>Diptera</taxon>
        <taxon>Nematocera</taxon>
        <taxon>Psychodoidea</taxon>
        <taxon>Psychodidae</taxon>
        <taxon>Phlebotomus</taxon>
        <taxon>Phlebotomus</taxon>
    </lineage>
</organism>
<dbReference type="GO" id="GO:0003676">
    <property type="term" value="F:nucleic acid binding"/>
    <property type="evidence" value="ECO:0007669"/>
    <property type="project" value="InterPro"/>
</dbReference>
<dbReference type="InterPro" id="IPR036875">
    <property type="entry name" value="Znf_CCHC_sf"/>
</dbReference>
<dbReference type="Gene3D" id="2.40.70.10">
    <property type="entry name" value="Acid Proteases"/>
    <property type="match status" value="1"/>
</dbReference>